<accession>A0ABP7XLV5</accession>
<dbReference type="Gene3D" id="3.40.50.1400">
    <property type="match status" value="2"/>
</dbReference>
<comment type="caution">
    <text evidence="3">The sequence shown here is derived from an EMBL/GenBank/DDBJ whole genome shotgun (WGS) entry which is preliminary data.</text>
</comment>
<protein>
    <submittedName>
        <fullName evidence="3">Sirohydrochlorin chelatase</fullName>
    </submittedName>
</protein>
<keyword evidence="4" id="KW-1185">Reference proteome</keyword>
<name>A0ABP7XLV5_9ACTN</name>
<organism evidence="3 4">
    <name type="scientific">Nocardioides fonticola</name>
    <dbReference type="NCBI Taxonomy" id="450363"/>
    <lineage>
        <taxon>Bacteria</taxon>
        <taxon>Bacillati</taxon>
        <taxon>Actinomycetota</taxon>
        <taxon>Actinomycetes</taxon>
        <taxon>Propionibacteriales</taxon>
        <taxon>Nocardioidaceae</taxon>
        <taxon>Nocardioides</taxon>
    </lineage>
</organism>
<keyword evidence="2" id="KW-0456">Lyase</keyword>
<sequence>MSAPAIVTVAHGSRFADGNAVAVAITDAVRALWSGPVHGTYVELADPVFDADAAAGQPAVVVPLLLSAGFHICSDIPGRAGPHMRFAPSLGPDPAITAVQVERLREAGATPGAPVTMVATGSNHAGAQEDLEVARTLLEEAWGAPVRLASMTGAGRRPAEVVEPGDAVSPYLLAPGHFSRQLRTQSLEAGAAVVAEVMGAHPAFAQLVVERAGGPFGRRPCDLIGRCASPIGCLAPNG</sequence>
<keyword evidence="1" id="KW-0479">Metal-binding</keyword>
<reference evidence="4" key="1">
    <citation type="journal article" date="2019" name="Int. J. Syst. Evol. Microbiol.">
        <title>The Global Catalogue of Microorganisms (GCM) 10K type strain sequencing project: providing services to taxonomists for standard genome sequencing and annotation.</title>
        <authorList>
            <consortium name="The Broad Institute Genomics Platform"/>
            <consortium name="The Broad Institute Genome Sequencing Center for Infectious Disease"/>
            <person name="Wu L."/>
            <person name="Ma J."/>
        </authorList>
    </citation>
    <scope>NUCLEOTIDE SEQUENCE [LARGE SCALE GENOMIC DNA]</scope>
    <source>
        <strain evidence="4">JCM 16703</strain>
    </source>
</reference>
<dbReference type="EMBL" id="BAAAZH010000020">
    <property type="protein sequence ID" value="GAA4121654.1"/>
    <property type="molecule type" value="Genomic_DNA"/>
</dbReference>
<dbReference type="RefSeq" id="WP_344733933.1">
    <property type="nucleotide sequence ID" value="NZ_BAAAZH010000020.1"/>
</dbReference>
<proteinExistence type="predicted"/>
<dbReference type="CDD" id="cd03416">
    <property type="entry name" value="CbiX_SirB_N"/>
    <property type="match status" value="1"/>
</dbReference>
<dbReference type="InterPro" id="IPR002762">
    <property type="entry name" value="CbiX-like"/>
</dbReference>
<dbReference type="Proteomes" id="UP001501495">
    <property type="component" value="Unassembled WGS sequence"/>
</dbReference>
<dbReference type="PANTHER" id="PTHR33542">
    <property type="entry name" value="SIROHYDROCHLORIN FERROCHELATASE, CHLOROPLASTIC"/>
    <property type="match status" value="1"/>
</dbReference>
<dbReference type="Pfam" id="PF01903">
    <property type="entry name" value="CbiX"/>
    <property type="match status" value="1"/>
</dbReference>
<dbReference type="InterPro" id="IPR050963">
    <property type="entry name" value="Sirohydro_Cobaltochel/CbiX"/>
</dbReference>
<evidence type="ECO:0000256" key="2">
    <source>
        <dbReference type="ARBA" id="ARBA00023239"/>
    </source>
</evidence>
<gene>
    <name evidence="3" type="ORF">GCM10022215_26740</name>
</gene>
<dbReference type="PANTHER" id="PTHR33542:SF5">
    <property type="entry name" value="FERROCHELATASE CHE1"/>
    <property type="match status" value="1"/>
</dbReference>
<evidence type="ECO:0000256" key="1">
    <source>
        <dbReference type="ARBA" id="ARBA00022723"/>
    </source>
</evidence>
<dbReference type="SUPFAM" id="SSF53800">
    <property type="entry name" value="Chelatase"/>
    <property type="match status" value="1"/>
</dbReference>
<evidence type="ECO:0000313" key="3">
    <source>
        <dbReference type="EMBL" id="GAA4121654.1"/>
    </source>
</evidence>
<evidence type="ECO:0000313" key="4">
    <source>
        <dbReference type="Proteomes" id="UP001501495"/>
    </source>
</evidence>